<keyword evidence="3" id="KW-1185">Reference proteome</keyword>
<name>A0A4Z2FX23_9TELE</name>
<feature type="compositionally biased region" description="Low complexity" evidence="1">
    <location>
        <begin position="11"/>
        <end position="25"/>
    </location>
</feature>
<dbReference type="AlphaFoldDB" id="A0A4Z2FX23"/>
<dbReference type="EMBL" id="SRLO01000821">
    <property type="protein sequence ID" value="TNN45848.1"/>
    <property type="molecule type" value="Genomic_DNA"/>
</dbReference>
<reference evidence="2 3" key="1">
    <citation type="submission" date="2019-03" db="EMBL/GenBank/DDBJ databases">
        <title>First draft genome of Liparis tanakae, snailfish: a comprehensive survey of snailfish specific genes.</title>
        <authorList>
            <person name="Kim W."/>
            <person name="Song I."/>
            <person name="Jeong J.-H."/>
            <person name="Kim D."/>
            <person name="Kim S."/>
            <person name="Ryu S."/>
            <person name="Song J.Y."/>
            <person name="Lee S.K."/>
        </authorList>
    </citation>
    <scope>NUCLEOTIDE SEQUENCE [LARGE SCALE GENOMIC DNA]</scope>
    <source>
        <tissue evidence="2">Muscle</tissue>
    </source>
</reference>
<organism evidence="2 3">
    <name type="scientific">Liparis tanakae</name>
    <name type="common">Tanaka's snailfish</name>
    <dbReference type="NCBI Taxonomy" id="230148"/>
    <lineage>
        <taxon>Eukaryota</taxon>
        <taxon>Metazoa</taxon>
        <taxon>Chordata</taxon>
        <taxon>Craniata</taxon>
        <taxon>Vertebrata</taxon>
        <taxon>Euteleostomi</taxon>
        <taxon>Actinopterygii</taxon>
        <taxon>Neopterygii</taxon>
        <taxon>Teleostei</taxon>
        <taxon>Neoteleostei</taxon>
        <taxon>Acanthomorphata</taxon>
        <taxon>Eupercaria</taxon>
        <taxon>Perciformes</taxon>
        <taxon>Cottioidei</taxon>
        <taxon>Cottales</taxon>
        <taxon>Liparidae</taxon>
        <taxon>Liparis</taxon>
    </lineage>
</organism>
<proteinExistence type="predicted"/>
<sequence length="62" mass="6299">MGREGCKQNPRRAAAAPRTQPAQGRAVGGAKLKQAWSVGAAARGSRIPAPAPRAKGQTPGKP</sequence>
<dbReference type="Proteomes" id="UP000314294">
    <property type="component" value="Unassembled WGS sequence"/>
</dbReference>
<gene>
    <name evidence="2" type="ORF">EYF80_043973</name>
</gene>
<evidence type="ECO:0000313" key="2">
    <source>
        <dbReference type="EMBL" id="TNN45848.1"/>
    </source>
</evidence>
<protein>
    <submittedName>
        <fullName evidence="2">Uncharacterized protein</fullName>
    </submittedName>
</protein>
<accession>A0A4Z2FX23</accession>
<evidence type="ECO:0000256" key="1">
    <source>
        <dbReference type="SAM" id="MobiDB-lite"/>
    </source>
</evidence>
<evidence type="ECO:0000313" key="3">
    <source>
        <dbReference type="Proteomes" id="UP000314294"/>
    </source>
</evidence>
<comment type="caution">
    <text evidence="2">The sequence shown here is derived from an EMBL/GenBank/DDBJ whole genome shotgun (WGS) entry which is preliminary data.</text>
</comment>
<feature type="region of interest" description="Disordered" evidence="1">
    <location>
        <begin position="1"/>
        <end position="62"/>
    </location>
</feature>